<dbReference type="EMBL" id="WIXP02000009">
    <property type="protein sequence ID" value="KAF6205454.1"/>
    <property type="molecule type" value="Genomic_DNA"/>
</dbReference>
<keyword evidence="2" id="KW-0732">Signal</keyword>
<evidence type="ECO:0000313" key="3">
    <source>
        <dbReference type="EMBL" id="KAF6205454.1"/>
    </source>
</evidence>
<dbReference type="Proteomes" id="UP000466442">
    <property type="component" value="Linkage Group LG9"/>
</dbReference>
<evidence type="ECO:0000256" key="1">
    <source>
        <dbReference type="SAM" id="Coils"/>
    </source>
</evidence>
<feature type="chain" id="PRO_5035715079" evidence="2">
    <location>
        <begin position="18"/>
        <end position="271"/>
    </location>
</feature>
<keyword evidence="1" id="KW-0175">Coiled coil</keyword>
<evidence type="ECO:0000256" key="2">
    <source>
        <dbReference type="SAM" id="SignalP"/>
    </source>
</evidence>
<comment type="caution">
    <text evidence="3">The sequence shown here is derived from an EMBL/GenBank/DDBJ whole genome shotgun (WGS) entry which is preliminary data.</text>
</comment>
<proteinExistence type="predicted"/>
<feature type="signal peptide" evidence="2">
    <location>
        <begin position="1"/>
        <end position="17"/>
    </location>
</feature>
<sequence>MLFHLAFLVIISKSVVPGTIPHELIAISNTKENVHELTKRLDNFRINITAQVALLEESFWENRKHDEPADKHMNQTLCLQREIPRARMEVKKLLNMLVEVYSFANLTNMLKYAILLAAFTASVSCSSERNFGILTIRYIMDYYNDQLGSLEVQFENNIHKYFTNLESRALTVNEALASCVHEGYVPVEERLVEEAKKTLEEEINKIKDILASVEDLDTEEINELWSSVSEDGTFRDEMNALIMKLKSETFQKLEEFKMEITAKCSHLAVKA</sequence>
<name>A0A8S9XAA6_APOLU</name>
<reference evidence="3" key="1">
    <citation type="journal article" date="2021" name="Mol. Ecol. Resour.">
        <title>Apolygus lucorum genome provides insights into omnivorousness and mesophyll feeding.</title>
        <authorList>
            <person name="Liu Y."/>
            <person name="Liu H."/>
            <person name="Wang H."/>
            <person name="Huang T."/>
            <person name="Liu B."/>
            <person name="Yang B."/>
            <person name="Yin L."/>
            <person name="Li B."/>
            <person name="Zhang Y."/>
            <person name="Zhang S."/>
            <person name="Jiang F."/>
            <person name="Zhang X."/>
            <person name="Ren Y."/>
            <person name="Wang B."/>
            <person name="Wang S."/>
            <person name="Lu Y."/>
            <person name="Wu K."/>
            <person name="Fan W."/>
            <person name="Wang G."/>
        </authorList>
    </citation>
    <scope>NUCLEOTIDE SEQUENCE</scope>
    <source>
        <strain evidence="3">12Hb</strain>
    </source>
</reference>
<protein>
    <submittedName>
        <fullName evidence="3">Uncharacterized protein</fullName>
    </submittedName>
</protein>
<gene>
    <name evidence="3" type="ORF">GE061_019627</name>
</gene>
<feature type="coiled-coil region" evidence="1">
    <location>
        <begin position="189"/>
        <end position="219"/>
    </location>
</feature>
<evidence type="ECO:0000313" key="4">
    <source>
        <dbReference type="Proteomes" id="UP000466442"/>
    </source>
</evidence>
<keyword evidence="4" id="KW-1185">Reference proteome</keyword>
<accession>A0A8S9XAA6</accession>
<organism evidence="3 4">
    <name type="scientific">Apolygus lucorum</name>
    <name type="common">Small green plant bug</name>
    <name type="synonym">Lygocoris lucorum</name>
    <dbReference type="NCBI Taxonomy" id="248454"/>
    <lineage>
        <taxon>Eukaryota</taxon>
        <taxon>Metazoa</taxon>
        <taxon>Ecdysozoa</taxon>
        <taxon>Arthropoda</taxon>
        <taxon>Hexapoda</taxon>
        <taxon>Insecta</taxon>
        <taxon>Pterygota</taxon>
        <taxon>Neoptera</taxon>
        <taxon>Paraneoptera</taxon>
        <taxon>Hemiptera</taxon>
        <taxon>Heteroptera</taxon>
        <taxon>Panheteroptera</taxon>
        <taxon>Cimicomorpha</taxon>
        <taxon>Miridae</taxon>
        <taxon>Mirini</taxon>
        <taxon>Apolygus</taxon>
    </lineage>
</organism>
<dbReference type="AlphaFoldDB" id="A0A8S9XAA6"/>